<dbReference type="NCBIfam" id="TIGR02799">
    <property type="entry name" value="thio_ybgC"/>
    <property type="match status" value="1"/>
</dbReference>
<evidence type="ECO:0000313" key="4">
    <source>
        <dbReference type="EMBL" id="MBW8639091.1"/>
    </source>
</evidence>
<dbReference type="PIRSF" id="PIRSF003230">
    <property type="entry name" value="YbgC"/>
    <property type="match status" value="1"/>
</dbReference>
<dbReference type="GO" id="GO:0047617">
    <property type="term" value="F:fatty acyl-CoA hydrolase activity"/>
    <property type="evidence" value="ECO:0007669"/>
    <property type="project" value="TreeGrafter"/>
</dbReference>
<name>A0AAE2ZQK4_9HYPH</name>
<dbReference type="PANTHER" id="PTHR31793:SF37">
    <property type="entry name" value="ACYL-COA THIOESTER HYDROLASE YBGC"/>
    <property type="match status" value="1"/>
</dbReference>
<dbReference type="InterPro" id="IPR029069">
    <property type="entry name" value="HotDog_dom_sf"/>
</dbReference>
<dbReference type="CDD" id="cd00586">
    <property type="entry name" value="4HBT"/>
    <property type="match status" value="1"/>
</dbReference>
<dbReference type="NCBIfam" id="TIGR00051">
    <property type="entry name" value="YbgC/FadM family acyl-CoA thioesterase"/>
    <property type="match status" value="1"/>
</dbReference>
<dbReference type="FunFam" id="3.10.129.10:FF:000004">
    <property type="entry name" value="Tol-pal system-associated acyl-CoA thioesterase"/>
    <property type="match status" value="1"/>
</dbReference>
<dbReference type="EMBL" id="JAICBX010000003">
    <property type="protein sequence ID" value="MBW8639091.1"/>
    <property type="molecule type" value="Genomic_DNA"/>
</dbReference>
<keyword evidence="5" id="KW-1185">Reference proteome</keyword>
<dbReference type="InterPro" id="IPR008272">
    <property type="entry name" value="HB-CoA_thioesterase_AS"/>
</dbReference>
<dbReference type="InterPro" id="IPR006683">
    <property type="entry name" value="Thioestr_dom"/>
</dbReference>
<dbReference type="Proteomes" id="UP001196509">
    <property type="component" value="Unassembled WGS sequence"/>
</dbReference>
<dbReference type="Gene3D" id="3.10.129.10">
    <property type="entry name" value="Hotdog Thioesterase"/>
    <property type="match status" value="1"/>
</dbReference>
<evidence type="ECO:0000256" key="1">
    <source>
        <dbReference type="ARBA" id="ARBA00005953"/>
    </source>
</evidence>
<keyword evidence="2" id="KW-0378">Hydrolase</keyword>
<reference evidence="4" key="1">
    <citation type="submission" date="2021-08" db="EMBL/GenBank/DDBJ databases">
        <title>Hoeflea bacterium WL0058 sp. nov., isolated from the sediment.</title>
        <authorList>
            <person name="Wang L."/>
            <person name="Zhang D."/>
        </authorList>
    </citation>
    <scope>NUCLEOTIDE SEQUENCE</scope>
    <source>
        <strain evidence="4">WL0058</strain>
    </source>
</reference>
<sequence>MVRRVAQRRLQKEVALSLTLAGTIAEDGHRLMQRVYYEDTDFSGVVYHARYLHFLERGRTDYLRCLGITQGDMRMGDEDGSAAFVVRRMLIDFLAAARMDDIVEIRTRTRRATGARLELDQEIRIGDRLLLTAAVTVAVVNGEGRVRRLPDGLSALFSG</sequence>
<dbReference type="InterPro" id="IPR014166">
    <property type="entry name" value="Tol-Pal_acyl-CoA_thioesterase"/>
</dbReference>
<comment type="similarity">
    <text evidence="1">Belongs to the 4-hydroxybenzoyl-CoA thioesterase family.</text>
</comment>
<evidence type="ECO:0000256" key="2">
    <source>
        <dbReference type="ARBA" id="ARBA00022801"/>
    </source>
</evidence>
<organism evidence="4 5">
    <name type="scientific">Flavimaribacter sediminis</name>
    <dbReference type="NCBI Taxonomy" id="2865987"/>
    <lineage>
        <taxon>Bacteria</taxon>
        <taxon>Pseudomonadati</taxon>
        <taxon>Pseudomonadota</taxon>
        <taxon>Alphaproteobacteria</taxon>
        <taxon>Hyphomicrobiales</taxon>
        <taxon>Rhizobiaceae</taxon>
        <taxon>Flavimaribacter</taxon>
    </lineage>
</organism>
<evidence type="ECO:0000259" key="3">
    <source>
        <dbReference type="Pfam" id="PF03061"/>
    </source>
</evidence>
<proteinExistence type="inferred from homology"/>
<comment type="caution">
    <text evidence="4">The sequence shown here is derived from an EMBL/GenBank/DDBJ whole genome shotgun (WGS) entry which is preliminary data.</text>
</comment>
<dbReference type="InterPro" id="IPR050563">
    <property type="entry name" value="4-hydroxybenzoyl-CoA_TE"/>
</dbReference>
<dbReference type="PANTHER" id="PTHR31793">
    <property type="entry name" value="4-HYDROXYBENZOYL-COA THIOESTERASE FAMILY MEMBER"/>
    <property type="match status" value="1"/>
</dbReference>
<gene>
    <name evidence="4" type="primary">ybgC</name>
    <name evidence="4" type="ORF">K1W69_17980</name>
</gene>
<accession>A0AAE2ZQK4</accession>
<evidence type="ECO:0000313" key="5">
    <source>
        <dbReference type="Proteomes" id="UP001196509"/>
    </source>
</evidence>
<feature type="domain" description="Thioesterase" evidence="3">
    <location>
        <begin position="44"/>
        <end position="130"/>
    </location>
</feature>
<dbReference type="SUPFAM" id="SSF54637">
    <property type="entry name" value="Thioesterase/thiol ester dehydrase-isomerase"/>
    <property type="match status" value="1"/>
</dbReference>
<dbReference type="Pfam" id="PF03061">
    <property type="entry name" value="4HBT"/>
    <property type="match status" value="1"/>
</dbReference>
<dbReference type="InterPro" id="IPR006684">
    <property type="entry name" value="YbgC/YbaW"/>
</dbReference>
<dbReference type="PROSITE" id="PS01328">
    <property type="entry name" value="4HBCOA_THIOESTERASE"/>
    <property type="match status" value="1"/>
</dbReference>
<dbReference type="AlphaFoldDB" id="A0AAE2ZQK4"/>
<protein>
    <submittedName>
        <fullName evidence="4">Tol-pal system-associated acyl-CoA thioesterase</fullName>
    </submittedName>
</protein>